<comment type="caution">
    <text evidence="1">The sequence shown here is derived from an EMBL/GenBank/DDBJ whole genome shotgun (WGS) entry which is preliminary data.</text>
</comment>
<gene>
    <name evidence="1" type="ORF">H6P81_004111</name>
</gene>
<dbReference type="Proteomes" id="UP000825729">
    <property type="component" value="Unassembled WGS sequence"/>
</dbReference>
<protein>
    <submittedName>
        <fullName evidence="1">Uncharacterized protein</fullName>
    </submittedName>
</protein>
<evidence type="ECO:0000313" key="2">
    <source>
        <dbReference type="Proteomes" id="UP000825729"/>
    </source>
</evidence>
<dbReference type="PANTHER" id="PTHR32487:SF13">
    <property type="entry name" value="LOW QUALITY PROTEIN: IRIDOID SYNTHASE-LIKE"/>
    <property type="match status" value="1"/>
</dbReference>
<dbReference type="PANTHER" id="PTHR32487">
    <property type="entry name" value="3-OXO-DELTA(4,5)-STEROID 5-BETA-REDUCTASE"/>
    <property type="match status" value="1"/>
</dbReference>
<reference evidence="1 2" key="1">
    <citation type="submission" date="2021-07" db="EMBL/GenBank/DDBJ databases">
        <title>The Aristolochia fimbriata genome: insights into angiosperm evolution, floral development and chemical biosynthesis.</title>
        <authorList>
            <person name="Jiao Y."/>
        </authorList>
    </citation>
    <scope>NUCLEOTIDE SEQUENCE [LARGE SCALE GENOMIC DNA]</scope>
    <source>
        <strain evidence="1">IBCAS-2021</strain>
        <tissue evidence="1">Leaf</tissue>
    </source>
</reference>
<dbReference type="EMBL" id="JAINDJ010000002">
    <property type="protein sequence ID" value="KAG9459603.1"/>
    <property type="molecule type" value="Genomic_DNA"/>
</dbReference>
<dbReference type="AlphaFoldDB" id="A0AAV7FHS0"/>
<name>A0AAV7FHS0_ARIFI</name>
<sequence>MASETETESVKSVALIVGVTGIVGFSLAEAMRKPTAPGGPWRIYGAARRERPEWFPSSLLDGFIQLDALDRDDTVAKLSPIAHRVTHLFWVAVSIMTGTKHYMGPIGDPKYAGKLGSVDAPWREDTPRRHFPNFYYALEDIVALEKFLHLVCRYEGSSPFRFPGTRYAWEHFCDASDAGLLADQQLWVATTDAAKNQAFNCTNGDVFAWKSFWRVVAEALKVEFVDSYEEGFDLVEAMKEKGPVWDAIVKEHGLFETKMEELLTCFRAASIVLKFGFQHVCSMNKSREFGFLASVDTLKSIPVWIERMREMNLIPRR</sequence>
<keyword evidence="2" id="KW-1185">Reference proteome</keyword>
<evidence type="ECO:0000313" key="1">
    <source>
        <dbReference type="EMBL" id="KAG9459603.1"/>
    </source>
</evidence>
<organism evidence="1 2">
    <name type="scientific">Aristolochia fimbriata</name>
    <name type="common">White veined hardy Dutchman's pipe vine</name>
    <dbReference type="NCBI Taxonomy" id="158543"/>
    <lineage>
        <taxon>Eukaryota</taxon>
        <taxon>Viridiplantae</taxon>
        <taxon>Streptophyta</taxon>
        <taxon>Embryophyta</taxon>
        <taxon>Tracheophyta</taxon>
        <taxon>Spermatophyta</taxon>
        <taxon>Magnoliopsida</taxon>
        <taxon>Magnoliidae</taxon>
        <taxon>Piperales</taxon>
        <taxon>Aristolochiaceae</taxon>
        <taxon>Aristolochia</taxon>
    </lineage>
</organism>
<dbReference type="Gene3D" id="3.40.50.720">
    <property type="entry name" value="NAD(P)-binding Rossmann-like Domain"/>
    <property type="match status" value="3"/>
</dbReference>
<proteinExistence type="predicted"/>
<dbReference type="InterPro" id="IPR036291">
    <property type="entry name" value="NAD(P)-bd_dom_sf"/>
</dbReference>
<dbReference type="SUPFAM" id="SSF51735">
    <property type="entry name" value="NAD(P)-binding Rossmann-fold domains"/>
    <property type="match status" value="1"/>
</dbReference>
<accession>A0AAV7FHS0</accession>